<reference evidence="1" key="1">
    <citation type="submission" date="2020-03" db="EMBL/GenBank/DDBJ databases">
        <title>The deep terrestrial virosphere.</title>
        <authorList>
            <person name="Holmfeldt K."/>
            <person name="Nilsson E."/>
            <person name="Simone D."/>
            <person name="Lopez-Fernandez M."/>
            <person name="Wu X."/>
            <person name="de Brujin I."/>
            <person name="Lundin D."/>
            <person name="Andersson A."/>
            <person name="Bertilsson S."/>
            <person name="Dopson M."/>
        </authorList>
    </citation>
    <scope>NUCLEOTIDE SEQUENCE</scope>
    <source>
        <strain evidence="1">TM448A01933</strain>
    </source>
</reference>
<gene>
    <name evidence="1" type="ORF">TM448A01933_0002</name>
</gene>
<accession>A0A6H1ZU28</accession>
<sequence>MASNERVGTLTAGGTAYGLRLAGWRPSPYRPGYRLVFPEFQDVPGAEGKVSGDPYVRQWHINNWASGEGEDLWKPGFYHKSTNVRPKPVGDGLVLGSLRSLTVNDNVSPATFGEARRFGFGLGKLWAAADVTVHEWQPATDNWDETGTATGVSGAVTSIVDAMNGTHLLIGTSANEIEKVVPGGANSTLVTGLAADPVLRTFGGVVYCLVGDDLWTVDATTGMSAAAVADPGGDSLDYRNTAGALSYGRLSTSDKGPIWFQCLDSGKTYIWEYNQANDTAGVIGELPVDFATPYSIFFSNGFLFVGVRYAARHGRQGDAYIYYQRGSSTAQSGVAGPIRGHGGSSTSEPVLIAGTIGDDLVFYYDGAVWAYNLSDGGIFQVGVSGTSDTTAIRDAVTFGKEIFLSNVSAVDNAERFQYNSYTTDTSTNQYSTSTATLETGRFDFGYLGVDKTLLTVTAVTDPLEAGVSVTLKYSVNGGAFTEVTGTHDTDGATSYTWTVSSSSASVTGEEFEFQLALATTGSGKTPVVRSLTARATGAAKQRSWVLELDGGTFAAGSDGVSPRSADSLTDFRTWAERSGVVKFTNVWDAEEWDSGTDYEVIVEAAELVEAEAEEDPVIQVRLREVGYV</sequence>
<name>A0A6H1ZU28_9ZZZZ</name>
<proteinExistence type="predicted"/>
<protein>
    <submittedName>
        <fullName evidence="1">Uncharacterized protein</fullName>
    </submittedName>
</protein>
<organism evidence="1">
    <name type="scientific">viral metagenome</name>
    <dbReference type="NCBI Taxonomy" id="1070528"/>
    <lineage>
        <taxon>unclassified sequences</taxon>
        <taxon>metagenomes</taxon>
        <taxon>organismal metagenomes</taxon>
    </lineage>
</organism>
<evidence type="ECO:0000313" key="1">
    <source>
        <dbReference type="EMBL" id="QJA50979.1"/>
    </source>
</evidence>
<dbReference type="AlphaFoldDB" id="A0A6H1ZU28"/>
<dbReference type="EMBL" id="MT144229">
    <property type="protein sequence ID" value="QJA50979.1"/>
    <property type="molecule type" value="Genomic_DNA"/>
</dbReference>